<name>A0A0B2S2V1_GLYSO</name>
<reference evidence="1" key="1">
    <citation type="submission" date="2014-07" db="EMBL/GenBank/DDBJ databases">
        <title>Identification of a novel salt tolerance gene in wild soybean by whole-genome sequencing.</title>
        <authorList>
            <person name="Lam H.-M."/>
            <person name="Qi X."/>
            <person name="Li M.-W."/>
            <person name="Liu X."/>
            <person name="Xie M."/>
            <person name="Ni M."/>
            <person name="Xu X."/>
        </authorList>
    </citation>
    <scope>NUCLEOTIDE SEQUENCE [LARGE SCALE GENOMIC DNA]</scope>
    <source>
        <tissue evidence="1">Root</tissue>
    </source>
</reference>
<proteinExistence type="predicted"/>
<accession>A0A0B2S2V1</accession>
<feature type="non-terminal residue" evidence="1">
    <location>
        <position position="1"/>
    </location>
</feature>
<dbReference type="EMBL" id="KN646415">
    <property type="protein sequence ID" value="KHN38993.1"/>
    <property type="molecule type" value="Genomic_DNA"/>
</dbReference>
<feature type="non-terminal residue" evidence="1">
    <location>
        <position position="110"/>
    </location>
</feature>
<evidence type="ECO:0000313" key="1">
    <source>
        <dbReference type="EMBL" id="KHN38993.1"/>
    </source>
</evidence>
<dbReference type="AlphaFoldDB" id="A0A0B2S2V1"/>
<protein>
    <recommendedName>
        <fullName evidence="2">Reverse transcriptase zinc-binding domain-containing protein</fullName>
    </recommendedName>
</protein>
<sequence>ENEAHVFLTCDRILPLWWESMTWVNIHGAFPQKPWQHFSQHAFCLPSRIRLNRWRSWWLALTWTVWQHRNKIIFSNQTFDGNKLMEDAIFTLWTWLKNFDKDFAFTYSYW</sequence>
<evidence type="ECO:0008006" key="2">
    <source>
        <dbReference type="Google" id="ProtNLM"/>
    </source>
</evidence>
<organism evidence="1">
    <name type="scientific">Glycine soja</name>
    <name type="common">Wild soybean</name>
    <dbReference type="NCBI Taxonomy" id="3848"/>
    <lineage>
        <taxon>Eukaryota</taxon>
        <taxon>Viridiplantae</taxon>
        <taxon>Streptophyta</taxon>
        <taxon>Embryophyta</taxon>
        <taxon>Tracheophyta</taxon>
        <taxon>Spermatophyta</taxon>
        <taxon>Magnoliopsida</taxon>
        <taxon>eudicotyledons</taxon>
        <taxon>Gunneridae</taxon>
        <taxon>Pentapetalae</taxon>
        <taxon>rosids</taxon>
        <taxon>fabids</taxon>
        <taxon>Fabales</taxon>
        <taxon>Fabaceae</taxon>
        <taxon>Papilionoideae</taxon>
        <taxon>50 kb inversion clade</taxon>
        <taxon>NPAAA clade</taxon>
        <taxon>indigoferoid/millettioid clade</taxon>
        <taxon>Phaseoleae</taxon>
        <taxon>Glycine</taxon>
        <taxon>Glycine subgen. Soja</taxon>
    </lineage>
</organism>
<dbReference type="Proteomes" id="UP000053555">
    <property type="component" value="Unassembled WGS sequence"/>
</dbReference>
<gene>
    <name evidence="1" type="ORF">glysoja_050099</name>
</gene>